<dbReference type="PROSITE" id="PS51257">
    <property type="entry name" value="PROKAR_LIPOPROTEIN"/>
    <property type="match status" value="1"/>
</dbReference>
<accession>A0A5B2VY62</accession>
<evidence type="ECO:0000313" key="2">
    <source>
        <dbReference type="EMBL" id="KAA2243187.1"/>
    </source>
</evidence>
<dbReference type="AlphaFoldDB" id="A0A5B2VY62"/>
<dbReference type="Proteomes" id="UP000324611">
    <property type="component" value="Unassembled WGS sequence"/>
</dbReference>
<evidence type="ECO:0000256" key="1">
    <source>
        <dbReference type="SAM" id="SignalP"/>
    </source>
</evidence>
<dbReference type="RefSeq" id="WP_149838062.1">
    <property type="nucleotide sequence ID" value="NZ_VUOC01000002.1"/>
</dbReference>
<reference evidence="2 3" key="2">
    <citation type="submission" date="2019-09" db="EMBL/GenBank/DDBJ databases">
        <authorList>
            <person name="Jin C."/>
        </authorList>
    </citation>
    <scope>NUCLEOTIDE SEQUENCE [LARGE SCALE GENOMIC DNA]</scope>
    <source>
        <strain evidence="2 3">BN140078</strain>
    </source>
</reference>
<keyword evidence="1" id="KW-0732">Signal</keyword>
<name>A0A5B2VY62_9BACT</name>
<proteinExistence type="predicted"/>
<dbReference type="EMBL" id="VUOC01000002">
    <property type="protein sequence ID" value="KAA2243187.1"/>
    <property type="molecule type" value="Genomic_DNA"/>
</dbReference>
<feature type="chain" id="PRO_5022747711" description="Lipoprotein" evidence="1">
    <location>
        <begin position="20"/>
        <end position="213"/>
    </location>
</feature>
<organism evidence="2 3">
    <name type="scientific">Chitinophaga agrisoli</name>
    <dbReference type="NCBI Taxonomy" id="2607653"/>
    <lineage>
        <taxon>Bacteria</taxon>
        <taxon>Pseudomonadati</taxon>
        <taxon>Bacteroidota</taxon>
        <taxon>Chitinophagia</taxon>
        <taxon>Chitinophagales</taxon>
        <taxon>Chitinophagaceae</taxon>
        <taxon>Chitinophaga</taxon>
    </lineage>
</organism>
<reference evidence="2 3" key="1">
    <citation type="submission" date="2019-09" db="EMBL/GenBank/DDBJ databases">
        <title>Chitinophaga ginsengihumi sp. nov., isolated from soil of ginseng rhizosphere.</title>
        <authorList>
            <person name="Lee J."/>
        </authorList>
    </citation>
    <scope>NUCLEOTIDE SEQUENCE [LARGE SCALE GENOMIC DNA]</scope>
    <source>
        <strain evidence="2 3">BN140078</strain>
    </source>
</reference>
<gene>
    <name evidence="2" type="ORF">F0L74_11775</name>
</gene>
<evidence type="ECO:0008006" key="4">
    <source>
        <dbReference type="Google" id="ProtNLM"/>
    </source>
</evidence>
<comment type="caution">
    <text evidence="2">The sequence shown here is derived from an EMBL/GenBank/DDBJ whole genome shotgun (WGS) entry which is preliminary data.</text>
</comment>
<feature type="signal peptide" evidence="1">
    <location>
        <begin position="1"/>
        <end position="19"/>
    </location>
</feature>
<sequence length="213" mass="24238">MKYRICLITSLWLIGCVQVGPTKTATNAVSTKPTDSLLKVKEQMQDSAHVRKDIFEEKKDTVGTLDSSISGIYLSDPKSVLNAIGPIDPVVIPGECECATVYNRDKSQVMILYPAYGGAKYEYDIYNVKYSSSFNRRDSSSFLDVTEFETEKGVKLGMSESEFLNIYRDKKWEISEKGIEKKYTFHNQYETYLAIYTFSHGILVEFRIGYDNS</sequence>
<keyword evidence="3" id="KW-1185">Reference proteome</keyword>
<evidence type="ECO:0000313" key="3">
    <source>
        <dbReference type="Proteomes" id="UP000324611"/>
    </source>
</evidence>
<protein>
    <recommendedName>
        <fullName evidence="4">Lipoprotein</fullName>
    </recommendedName>
</protein>